<keyword evidence="2" id="KW-0677">Repeat</keyword>
<protein>
    <recommendedName>
        <fullName evidence="5">EF-hand domain-containing protein</fullName>
    </recommendedName>
</protein>
<evidence type="ECO:0000256" key="1">
    <source>
        <dbReference type="ARBA" id="ARBA00022723"/>
    </source>
</evidence>
<feature type="domain" description="EF-hand" evidence="5">
    <location>
        <begin position="461"/>
        <end position="496"/>
    </location>
</feature>
<evidence type="ECO:0000313" key="6">
    <source>
        <dbReference type="EMBL" id="CAK0863451.1"/>
    </source>
</evidence>
<feature type="region of interest" description="Disordered" evidence="4">
    <location>
        <begin position="639"/>
        <end position="753"/>
    </location>
</feature>
<feature type="compositionally biased region" description="Basic and acidic residues" evidence="4">
    <location>
        <begin position="288"/>
        <end position="305"/>
    </location>
</feature>
<name>A0ABN9UTR3_9DINO</name>
<dbReference type="PANTHER" id="PTHR34524">
    <property type="entry name" value="CALCYPHOSIN"/>
    <property type="match status" value="1"/>
</dbReference>
<accession>A0ABN9UTR3</accession>
<evidence type="ECO:0000256" key="2">
    <source>
        <dbReference type="ARBA" id="ARBA00022737"/>
    </source>
</evidence>
<organism evidence="6 7">
    <name type="scientific">Prorocentrum cordatum</name>
    <dbReference type="NCBI Taxonomy" id="2364126"/>
    <lineage>
        <taxon>Eukaryota</taxon>
        <taxon>Sar</taxon>
        <taxon>Alveolata</taxon>
        <taxon>Dinophyceae</taxon>
        <taxon>Prorocentrales</taxon>
        <taxon>Prorocentraceae</taxon>
        <taxon>Prorocentrum</taxon>
    </lineage>
</organism>
<dbReference type="PANTHER" id="PTHR34524:SF6">
    <property type="entry name" value="CALCYPHOSINE LIKE"/>
    <property type="match status" value="1"/>
</dbReference>
<dbReference type="InterPro" id="IPR002048">
    <property type="entry name" value="EF_hand_dom"/>
</dbReference>
<feature type="domain" description="EF-hand" evidence="5">
    <location>
        <begin position="144"/>
        <end position="179"/>
    </location>
</feature>
<keyword evidence="1" id="KW-0479">Metal-binding</keyword>
<dbReference type="PROSITE" id="PS00018">
    <property type="entry name" value="EF_HAND_1"/>
    <property type="match status" value="2"/>
</dbReference>
<dbReference type="InterPro" id="IPR051581">
    <property type="entry name" value="Ca-bind"/>
</dbReference>
<proteinExistence type="predicted"/>
<reference evidence="6" key="1">
    <citation type="submission" date="2023-10" db="EMBL/GenBank/DDBJ databases">
        <authorList>
            <person name="Chen Y."/>
            <person name="Shah S."/>
            <person name="Dougan E. K."/>
            <person name="Thang M."/>
            <person name="Chan C."/>
        </authorList>
    </citation>
    <scope>NUCLEOTIDE SEQUENCE [LARGE SCALE GENOMIC DNA]</scope>
</reference>
<gene>
    <name evidence="6" type="ORF">PCOR1329_LOCUS51585</name>
</gene>
<evidence type="ECO:0000313" key="7">
    <source>
        <dbReference type="Proteomes" id="UP001189429"/>
    </source>
</evidence>
<feature type="region of interest" description="Disordered" evidence="4">
    <location>
        <begin position="288"/>
        <end position="314"/>
    </location>
</feature>
<dbReference type="Gene3D" id="1.10.238.10">
    <property type="entry name" value="EF-hand"/>
    <property type="match status" value="2"/>
</dbReference>
<keyword evidence="7" id="KW-1185">Reference proteome</keyword>
<dbReference type="SMART" id="SM00054">
    <property type="entry name" value="EFh"/>
    <property type="match status" value="4"/>
</dbReference>
<dbReference type="Pfam" id="PF13499">
    <property type="entry name" value="EF-hand_7"/>
    <property type="match status" value="2"/>
</dbReference>
<sequence length="753" mass="84814">MSKACDKCDRQYSGYGTICSKCRLLSARKGSQLACATCGEFFHGYGAHCDDCKAKVSKSRPKTAQQVVAAAHADRNQRSLLAFNGEATVTHMVHQIAHKIFQDGERTSNKYLMKRLFNKHDKDGSKSLDIHELDRAVREVGFALQEEQLQRMFAAFDIDQTGGVKYWEFIRTFGCTEDGTPQYGRDVPDLERQRREAEEAAELERRLRREADLERQRREAEEAAELERRLRREADLERQLREAEEAAELEKRLRREAEAAARREQEDREAEEAARMLRLQREAAEAARREAEAARREAEAARRAAEAQGKSGVKLGSDCTDDDIFSAMLSQMRSKHIPISGVAKMVDPDSSGETQAQGLHAALRQLDVEVPIDRVSQLLSQYSWDSRPAMPTAQFVALLRNRVGRETEQTSNVNEDAGRTVLFAQARQCLQDEAALDKHALAARLAREEAMVQQLREDLFRSSRKMASMFDKVDRDNNKYIDFREFQLALKKAGVTATDLESAILLNRYDRTGDGLLAMNEFMRLLQNSKDISVHSTEDHVWGNDGVYRESVGEQLFSRLDYRQEGSVSTLDLETRMQDIGSSVGDIAALMAHIKARVTDGVVTKCQFLEAYLAVQDRKVASGTRSRAKTLESTLKVQDREVYSSTRVRAKPVDPAPQDENKKAASSTRSRARPPDPVPEVQDRKAGSSTRSRARPLDPATEAQDKKVSSSTRSRARPLDPAQEAQDRKFASSTRVCAKPFDPAPRSHTRLKS</sequence>
<dbReference type="EMBL" id="CAUYUJ010016260">
    <property type="protein sequence ID" value="CAK0863451.1"/>
    <property type="molecule type" value="Genomic_DNA"/>
</dbReference>
<keyword evidence="3" id="KW-0106">Calcium</keyword>
<evidence type="ECO:0000259" key="5">
    <source>
        <dbReference type="PROSITE" id="PS50222"/>
    </source>
</evidence>
<evidence type="ECO:0000256" key="4">
    <source>
        <dbReference type="SAM" id="MobiDB-lite"/>
    </source>
</evidence>
<evidence type="ECO:0000256" key="3">
    <source>
        <dbReference type="ARBA" id="ARBA00022837"/>
    </source>
</evidence>
<dbReference type="CDD" id="cd00051">
    <property type="entry name" value="EFh"/>
    <property type="match status" value="2"/>
</dbReference>
<dbReference type="SUPFAM" id="SSF47473">
    <property type="entry name" value="EF-hand"/>
    <property type="match status" value="1"/>
</dbReference>
<comment type="caution">
    <text evidence="6">The sequence shown here is derived from an EMBL/GenBank/DDBJ whole genome shotgun (WGS) entry which is preliminary data.</text>
</comment>
<feature type="domain" description="EF-hand" evidence="5">
    <location>
        <begin position="113"/>
        <end position="143"/>
    </location>
</feature>
<dbReference type="Proteomes" id="UP001189429">
    <property type="component" value="Unassembled WGS sequence"/>
</dbReference>
<dbReference type="InterPro" id="IPR018247">
    <property type="entry name" value="EF_Hand_1_Ca_BS"/>
</dbReference>
<dbReference type="InterPro" id="IPR011992">
    <property type="entry name" value="EF-hand-dom_pair"/>
</dbReference>
<dbReference type="PROSITE" id="PS50222">
    <property type="entry name" value="EF_HAND_2"/>
    <property type="match status" value="3"/>
</dbReference>